<protein>
    <submittedName>
        <fullName evidence="2">Uncharacterized protein</fullName>
    </submittedName>
</protein>
<evidence type="ECO:0000256" key="1">
    <source>
        <dbReference type="SAM" id="MobiDB-lite"/>
    </source>
</evidence>
<proteinExistence type="predicted"/>
<evidence type="ECO:0000313" key="2">
    <source>
        <dbReference type="EnsemblMetazoa" id="ACUA005033-PA"/>
    </source>
</evidence>
<dbReference type="EMBL" id="AXCM01017545">
    <property type="status" value="NOT_ANNOTATED_CDS"/>
    <property type="molecule type" value="Genomic_DNA"/>
</dbReference>
<keyword evidence="3" id="KW-1185">Reference proteome</keyword>
<sequence>MEIRFATRYSRAEVTNNGRPMNPSLSEDSVAETALSKKNSDAGLELASVSSIPTGAGPLVATGNDLAIGGRTFLSTGGGSGGHFGGGGGGGGGPSSSRRSSFVSGIFSSAVQRRGSGNESAHHTTASVALNSNMLLNDNTSINHKHATKPTTNAAGAAAAVAAATTRTTTTTATATTTTTATTSSAAVDASEAAAHVPTMLRFGGASALPILLCGQLQKELLVQQHTNRQLSFFTQPTIDSMSYHLISTNSA</sequence>
<reference evidence="2" key="2">
    <citation type="submission" date="2020-05" db="UniProtKB">
        <authorList>
            <consortium name="EnsemblMetazoa"/>
        </authorList>
    </citation>
    <scope>IDENTIFICATION</scope>
    <source>
        <strain evidence="2">A-37</strain>
    </source>
</reference>
<dbReference type="AlphaFoldDB" id="A0A182LYI1"/>
<dbReference type="VEuPathDB" id="VectorBase:ACUA005033"/>
<dbReference type="EnsemblMetazoa" id="ACUA005033-RA">
    <property type="protein sequence ID" value="ACUA005033-PA"/>
    <property type="gene ID" value="ACUA005033"/>
</dbReference>
<name>A0A182LYI1_9DIPT</name>
<organism evidence="2 3">
    <name type="scientific">Anopheles culicifacies</name>
    <dbReference type="NCBI Taxonomy" id="139723"/>
    <lineage>
        <taxon>Eukaryota</taxon>
        <taxon>Metazoa</taxon>
        <taxon>Ecdysozoa</taxon>
        <taxon>Arthropoda</taxon>
        <taxon>Hexapoda</taxon>
        <taxon>Insecta</taxon>
        <taxon>Pterygota</taxon>
        <taxon>Neoptera</taxon>
        <taxon>Endopterygota</taxon>
        <taxon>Diptera</taxon>
        <taxon>Nematocera</taxon>
        <taxon>Culicoidea</taxon>
        <taxon>Culicidae</taxon>
        <taxon>Anophelinae</taxon>
        <taxon>Anopheles</taxon>
        <taxon>culicifacies species complex</taxon>
    </lineage>
</organism>
<feature type="region of interest" description="Disordered" evidence="1">
    <location>
        <begin position="79"/>
        <end position="101"/>
    </location>
</feature>
<dbReference type="STRING" id="139723.A0A182LYI1"/>
<dbReference type="Proteomes" id="UP000075883">
    <property type="component" value="Unassembled WGS sequence"/>
</dbReference>
<feature type="compositionally biased region" description="Gly residues" evidence="1">
    <location>
        <begin position="79"/>
        <end position="94"/>
    </location>
</feature>
<evidence type="ECO:0000313" key="3">
    <source>
        <dbReference type="Proteomes" id="UP000075883"/>
    </source>
</evidence>
<accession>A0A182LYI1</accession>
<reference evidence="3" key="1">
    <citation type="submission" date="2013-09" db="EMBL/GenBank/DDBJ databases">
        <title>The Genome Sequence of Anopheles culicifacies species A.</title>
        <authorList>
            <consortium name="The Broad Institute Genomics Platform"/>
            <person name="Neafsey D.E."/>
            <person name="Besansky N."/>
            <person name="Howell P."/>
            <person name="Walton C."/>
            <person name="Young S.K."/>
            <person name="Zeng Q."/>
            <person name="Gargeya S."/>
            <person name="Fitzgerald M."/>
            <person name="Haas B."/>
            <person name="Abouelleil A."/>
            <person name="Allen A.W."/>
            <person name="Alvarado L."/>
            <person name="Arachchi H.M."/>
            <person name="Berlin A.M."/>
            <person name="Chapman S.B."/>
            <person name="Gainer-Dewar J."/>
            <person name="Goldberg J."/>
            <person name="Griggs A."/>
            <person name="Gujja S."/>
            <person name="Hansen M."/>
            <person name="Howarth C."/>
            <person name="Imamovic A."/>
            <person name="Ireland A."/>
            <person name="Larimer J."/>
            <person name="McCowan C."/>
            <person name="Murphy C."/>
            <person name="Pearson M."/>
            <person name="Poon T.W."/>
            <person name="Priest M."/>
            <person name="Roberts A."/>
            <person name="Saif S."/>
            <person name="Shea T."/>
            <person name="Sisk P."/>
            <person name="Sykes S."/>
            <person name="Wortman J."/>
            <person name="Nusbaum C."/>
            <person name="Birren B."/>
        </authorList>
    </citation>
    <scope>NUCLEOTIDE SEQUENCE [LARGE SCALE GENOMIC DNA]</scope>
    <source>
        <strain evidence="3">A-37</strain>
    </source>
</reference>